<dbReference type="PANTHER" id="PTHR47649">
    <property type="entry name" value="RIBONUCLEASE D"/>
    <property type="match status" value="1"/>
</dbReference>
<dbReference type="InterPro" id="IPR051086">
    <property type="entry name" value="RNase_D-like"/>
</dbReference>
<keyword evidence="1 6" id="KW-0963">Cytoplasm</keyword>
<comment type="subcellular location">
    <subcellularLocation>
        <location evidence="6">Cytoplasm</location>
    </subcellularLocation>
</comment>
<dbReference type="Pfam" id="PF01612">
    <property type="entry name" value="DNA_pol_A_exo1"/>
    <property type="match status" value="1"/>
</dbReference>
<protein>
    <recommendedName>
        <fullName evidence="6">Ribonuclease D</fullName>
        <shortName evidence="6">RNase D</shortName>
        <ecNumber evidence="6">3.1.13.5</ecNumber>
    </recommendedName>
</protein>
<dbReference type="AlphaFoldDB" id="A0AAU9C8V2"/>
<keyword evidence="4 6" id="KW-0378">Hydrolase</keyword>
<dbReference type="InterPro" id="IPR044876">
    <property type="entry name" value="HRDC_dom_sf"/>
</dbReference>
<name>A0AAU9C8V2_9GAMM</name>
<dbReference type="InterPro" id="IPR002562">
    <property type="entry name" value="3'-5'_exonuclease_dom"/>
</dbReference>
<comment type="similarity">
    <text evidence="6">Belongs to the RNase D family.</text>
</comment>
<dbReference type="GO" id="GO:0003676">
    <property type="term" value="F:nucleic acid binding"/>
    <property type="evidence" value="ECO:0007669"/>
    <property type="project" value="InterPro"/>
</dbReference>
<accession>A0AAU9C8V2</accession>
<dbReference type="Gene3D" id="1.10.150.80">
    <property type="entry name" value="HRDC domain"/>
    <property type="match status" value="2"/>
</dbReference>
<dbReference type="NCBIfam" id="TIGR01388">
    <property type="entry name" value="rnd"/>
    <property type="match status" value="1"/>
</dbReference>
<dbReference type="InterPro" id="IPR012337">
    <property type="entry name" value="RNaseH-like_sf"/>
</dbReference>
<organism evidence="8 9">
    <name type="scientific">Methylomarinovum tepidoasis</name>
    <dbReference type="NCBI Taxonomy" id="2840183"/>
    <lineage>
        <taxon>Bacteria</taxon>
        <taxon>Pseudomonadati</taxon>
        <taxon>Pseudomonadota</taxon>
        <taxon>Gammaproteobacteria</taxon>
        <taxon>Methylococcales</taxon>
        <taxon>Methylothermaceae</taxon>
        <taxon>Methylomarinovum</taxon>
    </lineage>
</organism>
<dbReference type="Pfam" id="PF00570">
    <property type="entry name" value="HRDC"/>
    <property type="match status" value="1"/>
</dbReference>
<dbReference type="PANTHER" id="PTHR47649:SF1">
    <property type="entry name" value="RIBONUCLEASE D"/>
    <property type="match status" value="1"/>
</dbReference>
<dbReference type="GO" id="GO:0008408">
    <property type="term" value="F:3'-5' exonuclease activity"/>
    <property type="evidence" value="ECO:0007669"/>
    <property type="project" value="InterPro"/>
</dbReference>
<dbReference type="SUPFAM" id="SSF47819">
    <property type="entry name" value="HRDC-like"/>
    <property type="match status" value="2"/>
</dbReference>
<comment type="cofactor">
    <cofactor evidence="6">
        <name>a divalent metal cation</name>
        <dbReference type="ChEBI" id="CHEBI:60240"/>
    </cofactor>
</comment>
<reference evidence="9" key="1">
    <citation type="journal article" date="2024" name="Int. J. Syst. Evol. Microbiol.">
        <title>Methylomarinovum tepidoasis sp. nov., a moderately thermophilic methanotroph of the family Methylothermaceae isolated from a deep-sea hydrothermal field.</title>
        <authorList>
            <person name="Hirayama H."/>
            <person name="Takaki Y."/>
            <person name="Abe M."/>
            <person name="Miyazaki M."/>
            <person name="Uematsu K."/>
            <person name="Matsui Y."/>
            <person name="Takai K."/>
        </authorList>
    </citation>
    <scope>NUCLEOTIDE SEQUENCE [LARGE SCALE GENOMIC DNA]</scope>
    <source>
        <strain evidence="9">IN45</strain>
    </source>
</reference>
<evidence type="ECO:0000256" key="3">
    <source>
        <dbReference type="ARBA" id="ARBA00022722"/>
    </source>
</evidence>
<evidence type="ECO:0000259" key="7">
    <source>
        <dbReference type="PROSITE" id="PS50967"/>
    </source>
</evidence>
<evidence type="ECO:0000256" key="2">
    <source>
        <dbReference type="ARBA" id="ARBA00022694"/>
    </source>
</evidence>
<dbReference type="Proteomes" id="UP001321450">
    <property type="component" value="Chromosome"/>
</dbReference>
<dbReference type="KEGG" id="meiy:MIN45_P1215"/>
<evidence type="ECO:0000313" key="9">
    <source>
        <dbReference type="Proteomes" id="UP001321450"/>
    </source>
</evidence>
<comment type="catalytic activity">
    <reaction evidence="6">
        <text>Exonucleolytic cleavage that removes extra residues from the 3'-terminus of tRNA to produce 5'-mononucleotides.</text>
        <dbReference type="EC" id="3.1.13.5"/>
    </reaction>
</comment>
<dbReference type="SUPFAM" id="SSF53098">
    <property type="entry name" value="Ribonuclease H-like"/>
    <property type="match status" value="1"/>
</dbReference>
<dbReference type="RefSeq" id="WP_286291040.1">
    <property type="nucleotide sequence ID" value="NZ_AP024718.1"/>
</dbReference>
<dbReference type="SMART" id="SM00341">
    <property type="entry name" value="HRDC"/>
    <property type="match status" value="1"/>
</dbReference>
<dbReference type="EMBL" id="AP024718">
    <property type="protein sequence ID" value="BCX88845.1"/>
    <property type="molecule type" value="Genomic_DNA"/>
</dbReference>
<dbReference type="InterPro" id="IPR006292">
    <property type="entry name" value="RNase_D"/>
</dbReference>
<evidence type="ECO:0000256" key="5">
    <source>
        <dbReference type="ARBA" id="ARBA00022839"/>
    </source>
</evidence>
<dbReference type="InterPro" id="IPR010997">
    <property type="entry name" value="HRDC-like_sf"/>
</dbReference>
<dbReference type="GO" id="GO:0033890">
    <property type="term" value="F:ribonuclease D activity"/>
    <property type="evidence" value="ECO:0007669"/>
    <property type="project" value="UniProtKB-UniRule"/>
</dbReference>
<proteinExistence type="inferred from homology"/>
<evidence type="ECO:0000256" key="4">
    <source>
        <dbReference type="ARBA" id="ARBA00022801"/>
    </source>
</evidence>
<gene>
    <name evidence="6" type="primary">rnd</name>
    <name evidence="8" type="ORF">MIN45_P1215</name>
</gene>
<dbReference type="CDD" id="cd06142">
    <property type="entry name" value="RNaseD_exo"/>
    <property type="match status" value="1"/>
</dbReference>
<evidence type="ECO:0000256" key="6">
    <source>
        <dbReference type="HAMAP-Rule" id="MF_01899"/>
    </source>
</evidence>
<sequence>MTTLSKAPVRYVDTPVQLRQLCEQLEDSPFFALDTEFLRESTYHPQFCLLQIAAAEQVACIDPIRLPDLDPLWQLLYESDATKVFHAGFQDLEIFHHLHGRLPAPVFDTQLAAPLLGYGDQIGYAQLVEELLGVTLGKGHSRTDWRRRPLSPQQIDYAADDVRYLVPLYLELRRRLEESGRLDWLSEDFERLTRPETYRNPPQDAWRRIKGARRLKGRQLAALKRLAAWREETARRENLPRGWVVKDDLLCHIARLQPQNPQQLKQLRGLSDKAITRYGQAICAQVAAARNDAPEKAPPRPPARTPRQEALLDLLSAVVRLRAEAQNLHPNALASRKDLEKFLADPAGSRLCQGWRRRLIGDDLVAFLEGRRHLRVVGGEPVLDEAAA</sequence>
<dbReference type="Gene3D" id="3.30.420.10">
    <property type="entry name" value="Ribonuclease H-like superfamily/Ribonuclease H"/>
    <property type="match status" value="1"/>
</dbReference>
<dbReference type="InterPro" id="IPR036397">
    <property type="entry name" value="RNaseH_sf"/>
</dbReference>
<keyword evidence="5 6" id="KW-0269">Exonuclease</keyword>
<dbReference type="GO" id="GO:0000166">
    <property type="term" value="F:nucleotide binding"/>
    <property type="evidence" value="ECO:0007669"/>
    <property type="project" value="InterPro"/>
</dbReference>
<comment type="function">
    <text evidence="6">Exonuclease involved in the 3' processing of various precursor tRNAs. Initiates hydrolysis at the 3'-terminus of an RNA molecule and releases 5'-mononucleotides.</text>
</comment>
<keyword evidence="2 6" id="KW-0819">tRNA processing</keyword>
<feature type="domain" description="HRDC" evidence="7">
    <location>
        <begin position="216"/>
        <end position="296"/>
    </location>
</feature>
<evidence type="ECO:0000313" key="8">
    <source>
        <dbReference type="EMBL" id="BCX88845.1"/>
    </source>
</evidence>
<dbReference type="HAMAP" id="MF_01899">
    <property type="entry name" value="RNase_D"/>
    <property type="match status" value="1"/>
</dbReference>
<dbReference type="PROSITE" id="PS50967">
    <property type="entry name" value="HRDC"/>
    <property type="match status" value="1"/>
</dbReference>
<dbReference type="GO" id="GO:0005737">
    <property type="term" value="C:cytoplasm"/>
    <property type="evidence" value="ECO:0007669"/>
    <property type="project" value="UniProtKB-SubCell"/>
</dbReference>
<dbReference type="EC" id="3.1.13.5" evidence="6"/>
<evidence type="ECO:0000256" key="1">
    <source>
        <dbReference type="ARBA" id="ARBA00022490"/>
    </source>
</evidence>
<dbReference type="InterPro" id="IPR002121">
    <property type="entry name" value="HRDC_dom"/>
</dbReference>
<dbReference type="GO" id="GO:0042780">
    <property type="term" value="P:tRNA 3'-end processing"/>
    <property type="evidence" value="ECO:0007669"/>
    <property type="project" value="UniProtKB-UniRule"/>
</dbReference>
<dbReference type="SMART" id="SM00474">
    <property type="entry name" value="35EXOc"/>
    <property type="match status" value="1"/>
</dbReference>
<keyword evidence="3 6" id="KW-0540">Nuclease</keyword>
<keyword evidence="9" id="KW-1185">Reference proteome</keyword>